<feature type="domain" description="DNA mismatch repair proteins mutS family" evidence="6">
    <location>
        <begin position="455"/>
        <end position="634"/>
    </location>
</feature>
<dbReference type="GO" id="GO:0005829">
    <property type="term" value="C:cytosol"/>
    <property type="evidence" value="ECO:0007669"/>
    <property type="project" value="TreeGrafter"/>
</dbReference>
<keyword evidence="1" id="KW-0547">Nucleotide-binding</keyword>
<keyword evidence="5" id="KW-1133">Transmembrane helix</keyword>
<dbReference type="InterPro" id="IPR007696">
    <property type="entry name" value="DNA_mismatch_repair_MutS_core"/>
</dbReference>
<dbReference type="OrthoDB" id="9802448at2"/>
<evidence type="ECO:0000313" key="8">
    <source>
        <dbReference type="Proteomes" id="UP000248132"/>
    </source>
</evidence>
<dbReference type="InterPro" id="IPR027417">
    <property type="entry name" value="P-loop_NTPase"/>
</dbReference>
<evidence type="ECO:0000256" key="5">
    <source>
        <dbReference type="SAM" id="Phobius"/>
    </source>
</evidence>
<dbReference type="Gene3D" id="1.10.1420.10">
    <property type="match status" value="1"/>
</dbReference>
<keyword evidence="8" id="KW-1185">Reference proteome</keyword>
<accession>A0A318XQF1</accession>
<keyword evidence="2" id="KW-0067">ATP-binding</keyword>
<dbReference type="Pfam" id="PF05192">
    <property type="entry name" value="MutS_III"/>
    <property type="match status" value="1"/>
</dbReference>
<dbReference type="PANTHER" id="PTHR11361:SF99">
    <property type="entry name" value="DNA MISMATCH REPAIR PROTEIN"/>
    <property type="match status" value="1"/>
</dbReference>
<organism evidence="7 8">
    <name type="scientific">Ruminiclostridium sufflavum DSM 19573</name>
    <dbReference type="NCBI Taxonomy" id="1121337"/>
    <lineage>
        <taxon>Bacteria</taxon>
        <taxon>Bacillati</taxon>
        <taxon>Bacillota</taxon>
        <taxon>Clostridia</taxon>
        <taxon>Eubacteriales</taxon>
        <taxon>Oscillospiraceae</taxon>
        <taxon>Ruminiclostridium</taxon>
    </lineage>
</organism>
<comment type="caution">
    <text evidence="7">The sequence shown here is derived from an EMBL/GenBank/DDBJ whole genome shotgun (WGS) entry which is preliminary data.</text>
</comment>
<feature type="transmembrane region" description="Helical" evidence="5">
    <location>
        <begin position="244"/>
        <end position="266"/>
    </location>
</feature>
<evidence type="ECO:0000256" key="1">
    <source>
        <dbReference type="ARBA" id="ARBA00022741"/>
    </source>
</evidence>
<keyword evidence="5" id="KW-0812">Transmembrane</keyword>
<gene>
    <name evidence="7" type="ORF">LY28_00196</name>
</gene>
<feature type="transmembrane region" description="Helical" evidence="5">
    <location>
        <begin position="56"/>
        <end position="73"/>
    </location>
</feature>
<dbReference type="InterPro" id="IPR000432">
    <property type="entry name" value="DNA_mismatch_repair_MutS_C"/>
</dbReference>
<reference evidence="7 8" key="1">
    <citation type="submission" date="2018-06" db="EMBL/GenBank/DDBJ databases">
        <title>Genomic Encyclopedia of Type Strains, Phase I: the one thousand microbial genomes (KMG-I) project.</title>
        <authorList>
            <person name="Kyrpides N."/>
        </authorList>
    </citation>
    <scope>NUCLEOTIDE SEQUENCE [LARGE SCALE GENOMIC DNA]</scope>
    <source>
        <strain evidence="7 8">DSM 19573</strain>
    </source>
</reference>
<dbReference type="Gene3D" id="3.40.50.300">
    <property type="entry name" value="P-loop containing nucleotide triphosphate hydrolases"/>
    <property type="match status" value="1"/>
</dbReference>
<dbReference type="GO" id="GO:0030983">
    <property type="term" value="F:mismatched DNA binding"/>
    <property type="evidence" value="ECO:0007669"/>
    <property type="project" value="InterPro"/>
</dbReference>
<dbReference type="AlphaFoldDB" id="A0A318XQF1"/>
<feature type="region of interest" description="Disordered" evidence="4">
    <location>
        <begin position="198"/>
        <end position="217"/>
    </location>
</feature>
<evidence type="ECO:0000313" key="7">
    <source>
        <dbReference type="EMBL" id="PYG90315.1"/>
    </source>
</evidence>
<dbReference type="GO" id="GO:0006298">
    <property type="term" value="P:mismatch repair"/>
    <property type="evidence" value="ECO:0007669"/>
    <property type="project" value="InterPro"/>
</dbReference>
<dbReference type="InterPro" id="IPR045076">
    <property type="entry name" value="MutS"/>
</dbReference>
<evidence type="ECO:0000256" key="2">
    <source>
        <dbReference type="ARBA" id="ARBA00022840"/>
    </source>
</evidence>
<feature type="transmembrane region" description="Helical" evidence="5">
    <location>
        <begin position="272"/>
        <end position="291"/>
    </location>
</feature>
<evidence type="ECO:0000259" key="6">
    <source>
        <dbReference type="SMART" id="SM00534"/>
    </source>
</evidence>
<evidence type="ECO:0000256" key="4">
    <source>
        <dbReference type="SAM" id="MobiDB-lite"/>
    </source>
</evidence>
<protein>
    <submittedName>
        <fullName evidence="7">MutS-like protein</fullName>
    </submittedName>
</protein>
<dbReference type="PANTHER" id="PTHR11361">
    <property type="entry name" value="DNA MISMATCH REPAIR PROTEIN MUTS FAMILY MEMBER"/>
    <property type="match status" value="1"/>
</dbReference>
<dbReference type="Pfam" id="PF00488">
    <property type="entry name" value="MutS_V"/>
    <property type="match status" value="1"/>
</dbReference>
<dbReference type="SMART" id="SM00534">
    <property type="entry name" value="MUTSac"/>
    <property type="match status" value="1"/>
</dbReference>
<evidence type="ECO:0000256" key="3">
    <source>
        <dbReference type="ARBA" id="ARBA00023125"/>
    </source>
</evidence>
<dbReference type="EMBL" id="QKMR01000001">
    <property type="protein sequence ID" value="PYG90315.1"/>
    <property type="molecule type" value="Genomic_DNA"/>
</dbReference>
<dbReference type="Proteomes" id="UP000248132">
    <property type="component" value="Unassembled WGS sequence"/>
</dbReference>
<dbReference type="GO" id="GO:0140664">
    <property type="term" value="F:ATP-dependent DNA damage sensor activity"/>
    <property type="evidence" value="ECO:0007669"/>
    <property type="project" value="InterPro"/>
</dbReference>
<dbReference type="CDD" id="cd03283">
    <property type="entry name" value="ABC_MutS-like"/>
    <property type="match status" value="1"/>
</dbReference>
<feature type="transmembrane region" description="Helical" evidence="5">
    <location>
        <begin position="32"/>
        <end position="50"/>
    </location>
</feature>
<dbReference type="GO" id="GO:0005524">
    <property type="term" value="F:ATP binding"/>
    <property type="evidence" value="ECO:0007669"/>
    <property type="project" value="UniProtKB-KW"/>
</dbReference>
<keyword evidence="3" id="KW-0238">DNA-binding</keyword>
<dbReference type="InterPro" id="IPR036187">
    <property type="entry name" value="DNA_mismatch_repair_MutS_sf"/>
</dbReference>
<proteinExistence type="predicted"/>
<sequence>MTAPEKKYSKRVDIYSAKLGIYTRKGSSLGNYKLLVFFSGIAAAVILYIFNQLIFMLAQLIVFTAAFIYLAVIHNKIIKRKIYTSAMLQINKMCLKRINGKWTEFSDTGEEFENHEHNYTYDLDIFGKSSLFQMINMTSTYSGRHKLAELLLNPLDNRKAISERQKAVTELSGKLAFRHRMLSNALISNKNISLLEDEEKNNEGRQTGSAYGSKKKSRTLLDTMNKPEDIYGWAKQENKLYSSVGFKILIIVLPAVTIISLMLAIIGVVSVLLPAAGFIIQFLMLAYRVNFRNKSFETVEKYANTLKVYSAVLKQFESERFESAYINGLKNSLKGKSEEPAWKQIDRLSKLWELIANRYNFLHAVVNAATLWDFHCLVSLEKWKMTSGRFVEEWFDIIGEMEALSSMSVLSHDHPEFIMPEIAEDLSSGICAEQLGHPLLDKNRKCNDISFDSRQPILLITGSNMSGKSTFLRTVGISLILSNLGMPVCAKAFSCPVLKVYACMRTSDNLGQNISSFYAELLRVKMVVEAVDRDERVFFLLDEIFKGTNSADRHIGAKMLIKQLDKKAAWGMVSTHDLELADLEQESNGHIRNYHFKEYYNDNKIYFDYLLRRGVSDTRNAIYLMRMAGVSVEEQE</sequence>
<dbReference type="RefSeq" id="WP_110460288.1">
    <property type="nucleotide sequence ID" value="NZ_QKMR01000001.1"/>
</dbReference>
<dbReference type="SUPFAM" id="SSF52540">
    <property type="entry name" value="P-loop containing nucleoside triphosphate hydrolases"/>
    <property type="match status" value="1"/>
</dbReference>
<name>A0A318XQF1_9FIRM</name>
<dbReference type="SUPFAM" id="SSF48334">
    <property type="entry name" value="DNA repair protein MutS, domain III"/>
    <property type="match status" value="1"/>
</dbReference>
<keyword evidence="5" id="KW-0472">Membrane</keyword>